<evidence type="ECO:0000313" key="3">
    <source>
        <dbReference type="EMBL" id="CAG8680399.1"/>
    </source>
</evidence>
<feature type="region of interest" description="Disordered" evidence="2">
    <location>
        <begin position="115"/>
        <end position="168"/>
    </location>
</feature>
<dbReference type="AlphaFoldDB" id="A0A9N9HJD8"/>
<dbReference type="EMBL" id="CAJVPS010014063">
    <property type="protein sequence ID" value="CAG8680399.1"/>
    <property type="molecule type" value="Genomic_DNA"/>
</dbReference>
<feature type="non-terminal residue" evidence="3">
    <location>
        <position position="1"/>
    </location>
</feature>
<dbReference type="PANTHER" id="PTHR32470">
    <property type="entry name" value="ADH DEHYDROGENASE [UBIQUINONE] 1 ALPHA SUBCOMPLEX ASSEMBLY FACTOR 2"/>
    <property type="match status" value="1"/>
</dbReference>
<reference evidence="3" key="1">
    <citation type="submission" date="2021-06" db="EMBL/GenBank/DDBJ databases">
        <authorList>
            <person name="Kallberg Y."/>
            <person name="Tangrot J."/>
            <person name="Rosling A."/>
        </authorList>
    </citation>
    <scope>NUCLEOTIDE SEQUENCE</scope>
    <source>
        <strain evidence="3">FL130A</strain>
    </source>
</reference>
<dbReference type="InterPro" id="IPR052618">
    <property type="entry name" value="ComplexI_NDUFA12"/>
</dbReference>
<comment type="caution">
    <text evidence="3">The sequence shown here is derived from an EMBL/GenBank/DDBJ whole genome shotgun (WGS) entry which is preliminary data.</text>
</comment>
<dbReference type="GO" id="GO:0045271">
    <property type="term" value="C:respiratory chain complex I"/>
    <property type="evidence" value="ECO:0007669"/>
    <property type="project" value="InterPro"/>
</dbReference>
<evidence type="ECO:0000256" key="2">
    <source>
        <dbReference type="SAM" id="MobiDB-lite"/>
    </source>
</evidence>
<dbReference type="GO" id="GO:0032981">
    <property type="term" value="P:mitochondrial respiratory chain complex I assembly"/>
    <property type="evidence" value="ECO:0007669"/>
    <property type="project" value="TreeGrafter"/>
</dbReference>
<evidence type="ECO:0000313" key="4">
    <source>
        <dbReference type="Proteomes" id="UP000789508"/>
    </source>
</evidence>
<gene>
    <name evidence="3" type="ORF">ALEPTO_LOCUS10839</name>
</gene>
<dbReference type="GO" id="GO:0005739">
    <property type="term" value="C:mitochondrion"/>
    <property type="evidence" value="ECO:0007669"/>
    <property type="project" value="TreeGrafter"/>
</dbReference>
<sequence length="168" mass="19518">MSLSRLALAWKQTRFPWRSRFYVGSDLDGNEYYETRVLGSSNRPKRMVDLKQPKKYSDYTGDEIPVQWQSWLRHTRFDPPTIEELKIANQRREMIIERANKLDQEWNERKRQLQKQKAANVTQNTTKPTTTLPLLDYQPSVAPSDTFEPEEWTPASKRGGEGGSGGKG</sequence>
<dbReference type="Proteomes" id="UP000789508">
    <property type="component" value="Unassembled WGS sequence"/>
</dbReference>
<name>A0A9N9HJD8_9GLOM</name>
<organism evidence="3 4">
    <name type="scientific">Ambispora leptoticha</name>
    <dbReference type="NCBI Taxonomy" id="144679"/>
    <lineage>
        <taxon>Eukaryota</taxon>
        <taxon>Fungi</taxon>
        <taxon>Fungi incertae sedis</taxon>
        <taxon>Mucoromycota</taxon>
        <taxon>Glomeromycotina</taxon>
        <taxon>Glomeromycetes</taxon>
        <taxon>Archaeosporales</taxon>
        <taxon>Ambisporaceae</taxon>
        <taxon>Ambispora</taxon>
    </lineage>
</organism>
<dbReference type="Pfam" id="PF05071">
    <property type="entry name" value="NDUFA12"/>
    <property type="match status" value="1"/>
</dbReference>
<dbReference type="InterPro" id="IPR007763">
    <property type="entry name" value="NDUFA12"/>
</dbReference>
<accession>A0A9N9HJD8</accession>
<protein>
    <submittedName>
        <fullName evidence="3">7183_t:CDS:1</fullName>
    </submittedName>
</protein>
<dbReference type="PANTHER" id="PTHR32470:SF2">
    <property type="entry name" value="NADH DEHYDROGENASE [UBIQUINONE] 1 ALPHA SUBCOMPLEX ASSEMBLY FACTOR 2"/>
    <property type="match status" value="1"/>
</dbReference>
<comment type="similarity">
    <text evidence="1">Belongs to the complex I NDUFA12 subunit family.</text>
</comment>
<feature type="compositionally biased region" description="Polar residues" evidence="2">
    <location>
        <begin position="115"/>
        <end position="124"/>
    </location>
</feature>
<dbReference type="OrthoDB" id="10255576at2759"/>
<proteinExistence type="inferred from homology"/>
<keyword evidence="4" id="KW-1185">Reference proteome</keyword>
<feature type="compositionally biased region" description="Low complexity" evidence="2">
    <location>
        <begin position="125"/>
        <end position="135"/>
    </location>
</feature>
<evidence type="ECO:0000256" key="1">
    <source>
        <dbReference type="ARBA" id="ARBA00007355"/>
    </source>
</evidence>